<proteinExistence type="predicted"/>
<sequence length="84" mass="8991">MNKRIIFPSGDGGVCVLIPAGKSGIPIEEIARKDVPAGVPYRIIEATDVPDDRTERGLWSADFTNPDGHGIGPDAWFAEQEAGE</sequence>
<evidence type="ECO:0000313" key="2">
    <source>
        <dbReference type="EMBL" id="MBA9020574.1"/>
    </source>
</evidence>
<reference evidence="2 3" key="1">
    <citation type="submission" date="2020-08" db="EMBL/GenBank/DDBJ databases">
        <title>Genomic Encyclopedia of Type Strains, Phase IV (KMG-IV): sequencing the most valuable type-strain genomes for metagenomic binning, comparative biology and taxonomic classification.</title>
        <authorList>
            <person name="Goeker M."/>
        </authorList>
    </citation>
    <scope>NUCLEOTIDE SEQUENCE [LARGE SCALE GENOMIC DNA]</scope>
    <source>
        <strain evidence="2 3">DSM 17455</strain>
    </source>
</reference>
<dbReference type="EMBL" id="JACJHZ010000010">
    <property type="protein sequence ID" value="MBA9020574.1"/>
    <property type="molecule type" value="Genomic_DNA"/>
</dbReference>
<gene>
    <name evidence="2" type="ORF">HNQ97_002576</name>
</gene>
<comment type="caution">
    <text evidence="2">The sequence shown here is derived from an EMBL/GenBank/DDBJ whole genome shotgun (WGS) entry which is preliminary data.</text>
</comment>
<organism evidence="2 3">
    <name type="scientific">Aminobacter ciceronei</name>
    <dbReference type="NCBI Taxonomy" id="150723"/>
    <lineage>
        <taxon>Bacteria</taxon>
        <taxon>Pseudomonadati</taxon>
        <taxon>Pseudomonadota</taxon>
        <taxon>Alphaproteobacteria</taxon>
        <taxon>Hyphomicrobiales</taxon>
        <taxon>Phyllobacteriaceae</taxon>
        <taxon>Aminobacter</taxon>
    </lineage>
</organism>
<dbReference type="RefSeq" id="WP_182574212.1">
    <property type="nucleotide sequence ID" value="NZ_JACJHY010000010.1"/>
</dbReference>
<evidence type="ECO:0000256" key="1">
    <source>
        <dbReference type="SAM" id="MobiDB-lite"/>
    </source>
</evidence>
<evidence type="ECO:0000313" key="3">
    <source>
        <dbReference type="Proteomes" id="UP000587524"/>
    </source>
</evidence>
<accession>A0ABR6C6J7</accession>
<dbReference type="Proteomes" id="UP000587524">
    <property type="component" value="Unassembled WGS sequence"/>
</dbReference>
<keyword evidence="3" id="KW-1185">Reference proteome</keyword>
<name>A0ABR6C6J7_9HYPH</name>
<protein>
    <submittedName>
        <fullName evidence="2">Uncharacterized protein</fullName>
    </submittedName>
</protein>
<feature type="region of interest" description="Disordered" evidence="1">
    <location>
        <begin position="55"/>
        <end position="74"/>
    </location>
</feature>